<evidence type="ECO:0000256" key="1">
    <source>
        <dbReference type="SAM" id="Coils"/>
    </source>
</evidence>
<keyword evidence="1" id="KW-0175">Coiled coil</keyword>
<evidence type="ECO:0000313" key="3">
    <source>
        <dbReference type="EMBL" id="KAH1121008.1"/>
    </source>
</evidence>
<dbReference type="AlphaFoldDB" id="A0A9D4AHR9"/>
<evidence type="ECO:0000313" key="4">
    <source>
        <dbReference type="Proteomes" id="UP000828251"/>
    </source>
</evidence>
<evidence type="ECO:0000259" key="2">
    <source>
        <dbReference type="Pfam" id="PF24924"/>
    </source>
</evidence>
<dbReference type="PANTHER" id="PTHR48200:SF1">
    <property type="entry name" value="AMINOTRANSFERASE-LIKE PLANT MOBILE DOMAIN-CONTAINING PROTEIN"/>
    <property type="match status" value="1"/>
</dbReference>
<dbReference type="OrthoDB" id="1001444at2759"/>
<dbReference type="InterPro" id="IPR056647">
    <property type="entry name" value="DUF7745"/>
</dbReference>
<proteinExistence type="predicted"/>
<keyword evidence="4" id="KW-1185">Reference proteome</keyword>
<protein>
    <recommendedName>
        <fullName evidence="2">DUF7745 domain-containing protein</fullName>
    </recommendedName>
</protein>
<gene>
    <name evidence="3" type="ORF">J1N35_004168</name>
</gene>
<sequence>MAIHQSLQDEDIEWRAPWMILDEILYKCGDFDWVPLLGIWRAVGYAPKSSKLRKRIEKLEEEKVQLGLDIDVQKLEVEEMKKGKNKVKEELDSLKTNYKKLHLSMRTARLGKASEQWRQEIQEEKIRAN</sequence>
<comment type="caution">
    <text evidence="3">The sequence shown here is derived from an EMBL/GenBank/DDBJ whole genome shotgun (WGS) entry which is preliminary data.</text>
</comment>
<feature type="domain" description="DUF7745" evidence="2">
    <location>
        <begin position="5"/>
        <end position="51"/>
    </location>
</feature>
<accession>A0A9D4AHR9</accession>
<dbReference type="Proteomes" id="UP000828251">
    <property type="component" value="Unassembled WGS sequence"/>
</dbReference>
<reference evidence="3 4" key="1">
    <citation type="journal article" date="2021" name="Plant Biotechnol. J.">
        <title>Multi-omics assisted identification of the key and species-specific regulatory components of drought-tolerant mechanisms in Gossypium stocksii.</title>
        <authorList>
            <person name="Yu D."/>
            <person name="Ke L."/>
            <person name="Zhang D."/>
            <person name="Wu Y."/>
            <person name="Sun Y."/>
            <person name="Mei J."/>
            <person name="Sun J."/>
            <person name="Sun Y."/>
        </authorList>
    </citation>
    <scope>NUCLEOTIDE SEQUENCE [LARGE SCALE GENOMIC DNA]</scope>
    <source>
        <strain evidence="4">cv. E1</strain>
        <tissue evidence="3">Leaf</tissue>
    </source>
</reference>
<name>A0A9D4AHR9_9ROSI</name>
<organism evidence="3 4">
    <name type="scientific">Gossypium stocksii</name>
    <dbReference type="NCBI Taxonomy" id="47602"/>
    <lineage>
        <taxon>Eukaryota</taxon>
        <taxon>Viridiplantae</taxon>
        <taxon>Streptophyta</taxon>
        <taxon>Embryophyta</taxon>
        <taxon>Tracheophyta</taxon>
        <taxon>Spermatophyta</taxon>
        <taxon>Magnoliopsida</taxon>
        <taxon>eudicotyledons</taxon>
        <taxon>Gunneridae</taxon>
        <taxon>Pentapetalae</taxon>
        <taxon>rosids</taxon>
        <taxon>malvids</taxon>
        <taxon>Malvales</taxon>
        <taxon>Malvaceae</taxon>
        <taxon>Malvoideae</taxon>
        <taxon>Gossypium</taxon>
    </lineage>
</organism>
<feature type="coiled-coil region" evidence="1">
    <location>
        <begin position="49"/>
        <end position="104"/>
    </location>
</feature>
<dbReference type="PANTHER" id="PTHR48200">
    <property type="entry name" value="PROTEIN, PUTATIVE-RELATED"/>
    <property type="match status" value="1"/>
</dbReference>
<dbReference type="EMBL" id="JAIQCV010000002">
    <property type="protein sequence ID" value="KAH1121008.1"/>
    <property type="molecule type" value="Genomic_DNA"/>
</dbReference>
<dbReference type="Pfam" id="PF24924">
    <property type="entry name" value="DUF7745"/>
    <property type="match status" value="1"/>
</dbReference>